<dbReference type="Proteomes" id="UP000076863">
    <property type="component" value="Unassembled WGS sequence"/>
</dbReference>
<protein>
    <submittedName>
        <fullName evidence="2">Dimeric alpha-beta barrel</fullName>
    </submittedName>
</protein>
<dbReference type="InterPro" id="IPR000073">
    <property type="entry name" value="AB_hydrolase_1"/>
</dbReference>
<dbReference type="InterPro" id="IPR029058">
    <property type="entry name" value="AB_hydrolase_fold"/>
</dbReference>
<dbReference type="SUPFAM" id="SSF53474">
    <property type="entry name" value="alpha/beta-Hydrolases"/>
    <property type="match status" value="1"/>
</dbReference>
<name>A0A167EK98_9HYPO</name>
<dbReference type="OrthoDB" id="2851338at2759"/>
<reference evidence="2 3" key="1">
    <citation type="journal article" date="2016" name="Genome Biol. Evol.">
        <title>Divergent and convergent evolution of fungal pathogenicity.</title>
        <authorList>
            <person name="Shang Y."/>
            <person name="Xiao G."/>
            <person name="Zheng P."/>
            <person name="Cen K."/>
            <person name="Zhan S."/>
            <person name="Wang C."/>
        </authorList>
    </citation>
    <scope>NUCLEOTIDE SEQUENCE [LARGE SCALE GENOMIC DNA]</scope>
    <source>
        <strain evidence="2 3">RCEF 3172</strain>
    </source>
</reference>
<dbReference type="PANTHER" id="PTHR43798">
    <property type="entry name" value="MONOACYLGLYCEROL LIPASE"/>
    <property type="match status" value="1"/>
</dbReference>
<organism evidence="2 3">
    <name type="scientific">Beauveria brongniartii RCEF 3172</name>
    <dbReference type="NCBI Taxonomy" id="1081107"/>
    <lineage>
        <taxon>Eukaryota</taxon>
        <taxon>Fungi</taxon>
        <taxon>Dikarya</taxon>
        <taxon>Ascomycota</taxon>
        <taxon>Pezizomycotina</taxon>
        <taxon>Sordariomycetes</taxon>
        <taxon>Hypocreomycetidae</taxon>
        <taxon>Hypocreales</taxon>
        <taxon>Cordycipitaceae</taxon>
        <taxon>Beauveria</taxon>
        <taxon>Beauveria brongniartii</taxon>
    </lineage>
</organism>
<dbReference type="EMBL" id="AZHA01000011">
    <property type="protein sequence ID" value="OAA44061.1"/>
    <property type="molecule type" value="Genomic_DNA"/>
</dbReference>
<evidence type="ECO:0000313" key="2">
    <source>
        <dbReference type="EMBL" id="OAA44061.1"/>
    </source>
</evidence>
<dbReference type="PANTHER" id="PTHR43798:SF33">
    <property type="entry name" value="HYDROLASE, PUTATIVE (AFU_ORTHOLOGUE AFUA_2G14860)-RELATED"/>
    <property type="match status" value="1"/>
</dbReference>
<evidence type="ECO:0000313" key="3">
    <source>
        <dbReference type="Proteomes" id="UP000076863"/>
    </source>
</evidence>
<comment type="caution">
    <text evidence="2">The sequence shown here is derived from an EMBL/GenBank/DDBJ whole genome shotgun (WGS) entry which is preliminary data.</text>
</comment>
<evidence type="ECO:0000259" key="1">
    <source>
        <dbReference type="Pfam" id="PF00561"/>
    </source>
</evidence>
<gene>
    <name evidence="2" type="ORF">BBO_04417</name>
</gene>
<dbReference type="Pfam" id="PF00561">
    <property type="entry name" value="Abhydrolase_1"/>
    <property type="match status" value="1"/>
</dbReference>
<dbReference type="AlphaFoldDB" id="A0A167EK98"/>
<dbReference type="Gene3D" id="3.40.50.1820">
    <property type="entry name" value="alpha/beta hydrolase"/>
    <property type="match status" value="2"/>
</dbReference>
<dbReference type="GO" id="GO:0016020">
    <property type="term" value="C:membrane"/>
    <property type="evidence" value="ECO:0007669"/>
    <property type="project" value="TreeGrafter"/>
</dbReference>
<keyword evidence="3" id="KW-1185">Reference proteome</keyword>
<feature type="domain" description="AB hydrolase-1" evidence="1">
    <location>
        <begin position="308"/>
        <end position="424"/>
    </location>
</feature>
<proteinExistence type="predicted"/>
<accession>A0A167EK98</accession>
<dbReference type="InterPro" id="IPR050266">
    <property type="entry name" value="AB_hydrolase_sf"/>
</dbReference>
<sequence length="517" mass="56624">MASPGILYVTMQPRPGLPLARFHEWYNNEHGPTRLSLPSIFANGFRYQSTSSTTTTSSSPPSPAFLAVYDIHHMPLLATPTYTTLRAHRSPREAATISQVNVRRSFYDLLHTAAAPDFQPIESLSDRDAVGLVTVAVEILPTSDRAAGDEYQKWYVEEHVGMLAKVPGWRRSRLFKTSSSSSSSSLQQEADDDNETTVTYLCLHDYAPDNGLGGAEHKASMDTPRRTAVFQKYVARKSRQTYTLFYVFGPASRDLYSLSQLDDPSSASFTSPSGTLQTSATSIASRITTPSGLAIRYRLQGNPSPSAPVIVFSNSLLTSYAMWDPLITLLQQHRPDLCILRYDTRGRHSLTQPPVAATLADLASDLDVLRAALRIDRFACLVGVSMGGATALRYALTYPARVARFVAADCNAASSAAAAWRRWQGRRSRAGSIRRLKTRRCTALWDYDLREELPGCAVPGLLVAGEADGKGALVKAMESFKGLVGEEGAALHVVPRAGHLPMCENPQGFWEATKDFI</sequence>